<proteinExistence type="predicted"/>
<comment type="caution">
    <text evidence="1">The sequence shown here is derived from an EMBL/GenBank/DDBJ whole genome shotgun (WGS) entry which is preliminary data.</text>
</comment>
<reference evidence="1" key="1">
    <citation type="submission" date="2021-06" db="EMBL/GenBank/DDBJ databases">
        <authorList>
            <person name="Kallberg Y."/>
            <person name="Tangrot J."/>
            <person name="Rosling A."/>
        </authorList>
    </citation>
    <scope>NUCLEOTIDE SEQUENCE</scope>
    <source>
        <strain evidence="1">28 12/20/2015</strain>
    </source>
</reference>
<keyword evidence="2" id="KW-1185">Reference proteome</keyword>
<dbReference type="Proteomes" id="UP000789366">
    <property type="component" value="Unassembled WGS sequence"/>
</dbReference>
<sequence length="179" mass="20706">MSNSKKHPNYASPSQQNKKSHNNDNDLLLEEPQWIDIGNNKTSFVWKYFGLKTDGRAYCRYIINKRSAHKIYEEKLKQTKIDDQFKKVIPHKESKQHELQCAVTDWIIMDSQSFNAVNGLGFQKIMKKVDQNTPNNFASANQDSSNLNSSDLTSNKETDEDTIYISLKILRTINECNTQ</sequence>
<organism evidence="1 2">
    <name type="scientific">Cetraspora pellucida</name>
    <dbReference type="NCBI Taxonomy" id="1433469"/>
    <lineage>
        <taxon>Eukaryota</taxon>
        <taxon>Fungi</taxon>
        <taxon>Fungi incertae sedis</taxon>
        <taxon>Mucoromycota</taxon>
        <taxon>Glomeromycotina</taxon>
        <taxon>Glomeromycetes</taxon>
        <taxon>Diversisporales</taxon>
        <taxon>Gigasporaceae</taxon>
        <taxon>Cetraspora</taxon>
    </lineage>
</organism>
<dbReference type="EMBL" id="CAJVPW010001335">
    <property type="protein sequence ID" value="CAG8481413.1"/>
    <property type="molecule type" value="Genomic_DNA"/>
</dbReference>
<protein>
    <submittedName>
        <fullName evidence="1">16703_t:CDS:1</fullName>
    </submittedName>
</protein>
<name>A0ACA9KLP4_9GLOM</name>
<accession>A0ACA9KLP4</accession>
<evidence type="ECO:0000313" key="1">
    <source>
        <dbReference type="EMBL" id="CAG8481413.1"/>
    </source>
</evidence>
<evidence type="ECO:0000313" key="2">
    <source>
        <dbReference type="Proteomes" id="UP000789366"/>
    </source>
</evidence>
<gene>
    <name evidence="1" type="ORF">SPELUC_LOCUS2145</name>
</gene>